<dbReference type="EMBL" id="SRMF01000004">
    <property type="protein sequence ID" value="TGG92719.1"/>
    <property type="molecule type" value="Genomic_DNA"/>
</dbReference>
<dbReference type="SUPFAM" id="SSF81799">
    <property type="entry name" value="Putative methyltransferase TM0872, insert domain"/>
    <property type="match status" value="1"/>
</dbReference>
<feature type="binding site" evidence="7">
    <location>
        <position position="91"/>
    </location>
    <ligand>
        <name>S-adenosyl-L-methionine</name>
        <dbReference type="ChEBI" id="CHEBI:59789"/>
    </ligand>
</feature>
<dbReference type="EC" id="2.1.1.199" evidence="7"/>
<dbReference type="OrthoDB" id="9806637at2"/>
<dbReference type="HAMAP" id="MF_01007">
    <property type="entry name" value="16SrRNA_methyltr_H"/>
    <property type="match status" value="1"/>
</dbReference>
<evidence type="ECO:0000256" key="1">
    <source>
        <dbReference type="ARBA" id="ARBA00010396"/>
    </source>
</evidence>
<comment type="similarity">
    <text evidence="1 7">Belongs to the methyltransferase superfamily. RsmH family.</text>
</comment>
<dbReference type="PANTHER" id="PTHR11265:SF0">
    <property type="entry name" value="12S RRNA N4-METHYLCYTIDINE METHYLTRANSFERASE"/>
    <property type="match status" value="1"/>
</dbReference>
<dbReference type="Gene3D" id="3.40.50.150">
    <property type="entry name" value="Vaccinia Virus protein VP39"/>
    <property type="match status" value="1"/>
</dbReference>
<evidence type="ECO:0000256" key="7">
    <source>
        <dbReference type="HAMAP-Rule" id="MF_01007"/>
    </source>
</evidence>
<evidence type="ECO:0000313" key="8">
    <source>
        <dbReference type="EMBL" id="TGG92719.1"/>
    </source>
</evidence>
<dbReference type="Gene3D" id="1.10.150.170">
    <property type="entry name" value="Putative methyltransferase TM0872, insert domain"/>
    <property type="match status" value="1"/>
</dbReference>
<dbReference type="AlphaFoldDB" id="A0A4Z0WDB4"/>
<dbReference type="GO" id="GO:0071424">
    <property type="term" value="F:rRNA (cytosine-N4-)-methyltransferase activity"/>
    <property type="evidence" value="ECO:0007669"/>
    <property type="project" value="UniProtKB-UniRule"/>
</dbReference>
<reference evidence="8 9" key="1">
    <citation type="submission" date="2019-04" db="EMBL/GenBank/DDBJ databases">
        <title>Natronospirillum operosus gen. nov., sp. nov., a haloalkaliphilic satellite isolated from decaying biomass of laboratory culture of cyanobacterium Geitlerinema sp. and proposal of Natronospirillaceae fam. nov. and Saccharospirillaceae fam. nov.</title>
        <authorList>
            <person name="Kevbrin V."/>
            <person name="Boltyanskaya Y."/>
            <person name="Koziaeva V."/>
            <person name="Grouzdev D.S."/>
            <person name="Park M."/>
            <person name="Cho J."/>
        </authorList>
    </citation>
    <scope>NUCLEOTIDE SEQUENCE [LARGE SCALE GENOMIC DNA]</scope>
    <source>
        <strain evidence="8 9">G-116</strain>
    </source>
</reference>
<dbReference type="InterPro" id="IPR023397">
    <property type="entry name" value="SAM-dep_MeTrfase_MraW_recog"/>
</dbReference>
<comment type="catalytic activity">
    <reaction evidence="7">
        <text>cytidine(1402) in 16S rRNA + S-adenosyl-L-methionine = N(4)-methylcytidine(1402) in 16S rRNA + S-adenosyl-L-homocysteine + H(+)</text>
        <dbReference type="Rhea" id="RHEA:42928"/>
        <dbReference type="Rhea" id="RHEA-COMP:10286"/>
        <dbReference type="Rhea" id="RHEA-COMP:10287"/>
        <dbReference type="ChEBI" id="CHEBI:15378"/>
        <dbReference type="ChEBI" id="CHEBI:57856"/>
        <dbReference type="ChEBI" id="CHEBI:59789"/>
        <dbReference type="ChEBI" id="CHEBI:74506"/>
        <dbReference type="ChEBI" id="CHEBI:82748"/>
        <dbReference type="EC" id="2.1.1.199"/>
    </reaction>
</comment>
<evidence type="ECO:0000256" key="3">
    <source>
        <dbReference type="ARBA" id="ARBA00022552"/>
    </source>
</evidence>
<feature type="binding site" evidence="7">
    <location>
        <position position="112"/>
    </location>
    <ligand>
        <name>S-adenosyl-L-methionine</name>
        <dbReference type="ChEBI" id="CHEBI:59789"/>
    </ligand>
</feature>
<comment type="function">
    <text evidence="7">Specifically methylates the N4 position of cytidine in position 1402 (C1402) of 16S rRNA.</text>
</comment>
<evidence type="ECO:0000256" key="2">
    <source>
        <dbReference type="ARBA" id="ARBA00022490"/>
    </source>
</evidence>
<evidence type="ECO:0000256" key="4">
    <source>
        <dbReference type="ARBA" id="ARBA00022603"/>
    </source>
</evidence>
<feature type="binding site" evidence="7">
    <location>
        <position position="65"/>
    </location>
    <ligand>
        <name>S-adenosyl-L-methionine</name>
        <dbReference type="ChEBI" id="CHEBI:59789"/>
    </ligand>
</feature>
<keyword evidence="9" id="KW-1185">Reference proteome</keyword>
<sequence>MSLHQHISVMLDEAVLWWAGRTPSQEEPVRNPAVGTYIDGTFGRGGHSRALLAHLDTSACLLGVDKDPAAVEVGRQLASEDARFNMAWGSFAELHELCAQHNLDQVQGILLDLGVSSPQLDDAERGFSFTHDGPLDMRMNPEQGESAADWINRVPEQEMADVFYQYGEERFSRRMARAIVERRRETPFTRTGDLAEVVKAANPRWEKHKHPATRVFQAIRIHINGELGDLETGLAAAMERLAPGGRLVVISFHSLEDRLVKRFMRREAQGDPIPRGLPVQESAIRRRLRLLVKGRKATEQEVAENPRARSAVLRVAERLADPTGGDA</sequence>
<organism evidence="8 9">
    <name type="scientific">Natronospirillum operosum</name>
    <dbReference type="NCBI Taxonomy" id="2759953"/>
    <lineage>
        <taxon>Bacteria</taxon>
        <taxon>Pseudomonadati</taxon>
        <taxon>Pseudomonadota</taxon>
        <taxon>Gammaproteobacteria</taxon>
        <taxon>Oceanospirillales</taxon>
        <taxon>Natronospirillaceae</taxon>
        <taxon>Natronospirillum</taxon>
    </lineage>
</organism>
<dbReference type="GO" id="GO:0070475">
    <property type="term" value="P:rRNA base methylation"/>
    <property type="evidence" value="ECO:0007669"/>
    <property type="project" value="UniProtKB-UniRule"/>
</dbReference>
<dbReference type="InterPro" id="IPR002903">
    <property type="entry name" value="RsmH"/>
</dbReference>
<comment type="caution">
    <text evidence="8">The sequence shown here is derived from an EMBL/GenBank/DDBJ whole genome shotgun (WGS) entry which is preliminary data.</text>
</comment>
<dbReference type="NCBIfam" id="TIGR00006">
    <property type="entry name" value="16S rRNA (cytosine(1402)-N(4))-methyltransferase RsmH"/>
    <property type="match status" value="1"/>
</dbReference>
<keyword evidence="4 7" id="KW-0489">Methyltransferase</keyword>
<keyword evidence="3 7" id="KW-0698">rRNA processing</keyword>
<dbReference type="FunFam" id="1.10.150.170:FF:000001">
    <property type="entry name" value="Ribosomal RNA small subunit methyltransferase H"/>
    <property type="match status" value="1"/>
</dbReference>
<dbReference type="PIRSF" id="PIRSF004486">
    <property type="entry name" value="MraW"/>
    <property type="match status" value="1"/>
</dbReference>
<evidence type="ECO:0000256" key="6">
    <source>
        <dbReference type="ARBA" id="ARBA00022691"/>
    </source>
</evidence>
<evidence type="ECO:0000256" key="5">
    <source>
        <dbReference type="ARBA" id="ARBA00022679"/>
    </source>
</evidence>
<keyword evidence="6 7" id="KW-0949">S-adenosyl-L-methionine</keyword>
<feature type="binding site" evidence="7">
    <location>
        <begin position="45"/>
        <end position="47"/>
    </location>
    <ligand>
        <name>S-adenosyl-L-methionine</name>
        <dbReference type="ChEBI" id="CHEBI:59789"/>
    </ligand>
</feature>
<comment type="subcellular location">
    <subcellularLocation>
        <location evidence="7">Cytoplasm</location>
    </subcellularLocation>
</comment>
<name>A0A4Z0WDB4_9GAMM</name>
<proteinExistence type="inferred from homology"/>
<dbReference type="RefSeq" id="WP_135483391.1">
    <property type="nucleotide sequence ID" value="NZ_SRMF01000004.1"/>
</dbReference>
<dbReference type="GO" id="GO:0005737">
    <property type="term" value="C:cytoplasm"/>
    <property type="evidence" value="ECO:0007669"/>
    <property type="project" value="UniProtKB-SubCell"/>
</dbReference>
<dbReference type="InterPro" id="IPR029063">
    <property type="entry name" value="SAM-dependent_MTases_sf"/>
</dbReference>
<accession>A0A4Z0WDB4</accession>
<dbReference type="Proteomes" id="UP000297475">
    <property type="component" value="Unassembled WGS sequence"/>
</dbReference>
<keyword evidence="5 7" id="KW-0808">Transferase</keyword>
<feature type="binding site" evidence="7">
    <location>
        <position position="119"/>
    </location>
    <ligand>
        <name>S-adenosyl-L-methionine</name>
        <dbReference type="ChEBI" id="CHEBI:59789"/>
    </ligand>
</feature>
<dbReference type="SUPFAM" id="SSF53335">
    <property type="entry name" value="S-adenosyl-L-methionine-dependent methyltransferases"/>
    <property type="match status" value="1"/>
</dbReference>
<evidence type="ECO:0000313" key="9">
    <source>
        <dbReference type="Proteomes" id="UP000297475"/>
    </source>
</evidence>
<dbReference type="Pfam" id="PF01795">
    <property type="entry name" value="Methyltransf_5"/>
    <property type="match status" value="1"/>
</dbReference>
<gene>
    <name evidence="7 8" type="primary">rsmH</name>
    <name evidence="8" type="ORF">E4656_11320</name>
</gene>
<protein>
    <recommendedName>
        <fullName evidence="7">Ribosomal RNA small subunit methyltransferase H</fullName>
        <ecNumber evidence="7">2.1.1.199</ecNumber>
    </recommendedName>
    <alternativeName>
        <fullName evidence="7">16S rRNA m(4)C1402 methyltransferase</fullName>
    </alternativeName>
    <alternativeName>
        <fullName evidence="7">rRNA (cytosine-N(4)-)-methyltransferase RsmH</fullName>
    </alternativeName>
</protein>
<keyword evidence="2 7" id="KW-0963">Cytoplasm</keyword>
<dbReference type="PANTHER" id="PTHR11265">
    <property type="entry name" value="S-ADENOSYL-METHYLTRANSFERASE MRAW"/>
    <property type="match status" value="1"/>
</dbReference>